<proteinExistence type="predicted"/>
<accession>A0A916NEJ7</accession>
<organism evidence="2 3">
    <name type="scientific">Parvicella tangerina</name>
    <dbReference type="NCBI Taxonomy" id="2829795"/>
    <lineage>
        <taxon>Bacteria</taxon>
        <taxon>Pseudomonadati</taxon>
        <taxon>Bacteroidota</taxon>
        <taxon>Flavobacteriia</taxon>
        <taxon>Flavobacteriales</taxon>
        <taxon>Parvicellaceae</taxon>
        <taxon>Parvicella</taxon>
    </lineage>
</organism>
<feature type="transmembrane region" description="Helical" evidence="1">
    <location>
        <begin position="80"/>
        <end position="105"/>
    </location>
</feature>
<evidence type="ECO:0000313" key="2">
    <source>
        <dbReference type="EMBL" id="CAG5076353.1"/>
    </source>
</evidence>
<dbReference type="EMBL" id="OU015584">
    <property type="protein sequence ID" value="CAG5076353.1"/>
    <property type="molecule type" value="Genomic_DNA"/>
</dbReference>
<protein>
    <recommendedName>
        <fullName evidence="4">SxtJ</fullName>
    </recommendedName>
</protein>
<dbReference type="KEGG" id="ptan:CRYO30217_00080"/>
<dbReference type="AlphaFoldDB" id="A0A916NEJ7"/>
<reference evidence="2" key="1">
    <citation type="submission" date="2021-04" db="EMBL/GenBank/DDBJ databases">
        <authorList>
            <person name="Rodrigo-Torres L."/>
            <person name="Arahal R. D."/>
            <person name="Lucena T."/>
        </authorList>
    </citation>
    <scope>NUCLEOTIDE SEQUENCE</scope>
    <source>
        <strain evidence="2">AS29M-1</strain>
    </source>
</reference>
<gene>
    <name evidence="2" type="ORF">CRYO30217_00080</name>
</gene>
<keyword evidence="1" id="KW-0812">Transmembrane</keyword>
<feature type="transmembrane region" description="Helical" evidence="1">
    <location>
        <begin position="24"/>
        <end position="41"/>
    </location>
</feature>
<keyword evidence="1" id="KW-0472">Membrane</keyword>
<dbReference type="RefSeq" id="WP_258540325.1">
    <property type="nucleotide sequence ID" value="NZ_OU015584.1"/>
</dbReference>
<name>A0A916NEJ7_9FLAO</name>
<evidence type="ECO:0008006" key="4">
    <source>
        <dbReference type="Google" id="ProtNLM"/>
    </source>
</evidence>
<dbReference type="Proteomes" id="UP000683507">
    <property type="component" value="Chromosome"/>
</dbReference>
<keyword evidence="3" id="KW-1185">Reference proteome</keyword>
<evidence type="ECO:0000313" key="3">
    <source>
        <dbReference type="Proteomes" id="UP000683507"/>
    </source>
</evidence>
<evidence type="ECO:0000256" key="1">
    <source>
        <dbReference type="SAM" id="Phobius"/>
    </source>
</evidence>
<keyword evidence="1" id="KW-1133">Transmembrane helix</keyword>
<feature type="transmembrane region" description="Helical" evidence="1">
    <location>
        <begin position="48"/>
        <end position="74"/>
    </location>
</feature>
<sequence length="126" mass="14856">MSLEYWIKNTHKKNKAFARSKRNVRWFAAILIALFAILTFKEYPVFEWFYVAVSAALLIGYILPVLLYPLLYAWMWIGSIIGQITSTTFLGIIYFIILLPISFFVKKKYRSGWVKSKPYSSHEKLF</sequence>